<dbReference type="EMBL" id="BMDD01000001">
    <property type="protein sequence ID" value="GGH68337.1"/>
    <property type="molecule type" value="Genomic_DNA"/>
</dbReference>
<sequence length="197" mass="22222">MQKGIILFMNGTSSAGKTSIAKELLKQIEIPFQHVSVDDFFHNYDEFIDKKYPNLEPAIEVEQHTVAQIIFDPIGSLCYSTVKLFSEMGVNVILDTVIDNEKWFNVCQDLFSGHPTLFVGVICSREELARREEARGDRAIGLANAQFDGVYTFEKYDVEVNTEELSPEECAEKILSFIQTGQAYSTFEQSGKRALGM</sequence>
<dbReference type="PIRSF" id="PIRSF007531">
    <property type="entry name" value="CPT"/>
    <property type="match status" value="1"/>
</dbReference>
<evidence type="ECO:0008006" key="3">
    <source>
        <dbReference type="Google" id="ProtNLM"/>
    </source>
</evidence>
<organism evidence="1 2">
    <name type="scientific">Saccharibacillus endophyticus</name>
    <dbReference type="NCBI Taxonomy" id="2060666"/>
    <lineage>
        <taxon>Bacteria</taxon>
        <taxon>Bacillati</taxon>
        <taxon>Bacillota</taxon>
        <taxon>Bacilli</taxon>
        <taxon>Bacillales</taxon>
        <taxon>Paenibacillaceae</taxon>
        <taxon>Saccharibacillus</taxon>
    </lineage>
</organism>
<proteinExistence type="predicted"/>
<comment type="caution">
    <text evidence="1">The sequence shown here is derived from an EMBL/GenBank/DDBJ whole genome shotgun (WGS) entry which is preliminary data.</text>
</comment>
<dbReference type="InterPro" id="IPR012853">
    <property type="entry name" value="CPT"/>
</dbReference>
<dbReference type="SUPFAM" id="SSF52540">
    <property type="entry name" value="P-loop containing nucleoside triphosphate hydrolases"/>
    <property type="match status" value="1"/>
</dbReference>
<evidence type="ECO:0000313" key="1">
    <source>
        <dbReference type="EMBL" id="GGH68337.1"/>
    </source>
</evidence>
<dbReference type="Gene3D" id="3.40.50.300">
    <property type="entry name" value="P-loop containing nucleotide triphosphate hydrolases"/>
    <property type="match status" value="1"/>
</dbReference>
<accession>A0ABQ1ZLM9</accession>
<gene>
    <name evidence="1" type="ORF">GCM10007362_02230</name>
</gene>
<dbReference type="RefSeq" id="WP_172237850.1">
    <property type="nucleotide sequence ID" value="NZ_BMDD01000001.1"/>
</dbReference>
<dbReference type="InterPro" id="IPR027417">
    <property type="entry name" value="P-loop_NTPase"/>
</dbReference>
<evidence type="ECO:0000313" key="2">
    <source>
        <dbReference type="Proteomes" id="UP000605427"/>
    </source>
</evidence>
<reference evidence="2" key="1">
    <citation type="journal article" date="2019" name="Int. J. Syst. Evol. Microbiol.">
        <title>The Global Catalogue of Microorganisms (GCM) 10K type strain sequencing project: providing services to taxonomists for standard genome sequencing and annotation.</title>
        <authorList>
            <consortium name="The Broad Institute Genomics Platform"/>
            <consortium name="The Broad Institute Genome Sequencing Center for Infectious Disease"/>
            <person name="Wu L."/>
            <person name="Ma J."/>
        </authorList>
    </citation>
    <scope>NUCLEOTIDE SEQUENCE [LARGE SCALE GENOMIC DNA]</scope>
    <source>
        <strain evidence="2">CCM 8702</strain>
    </source>
</reference>
<keyword evidence="2" id="KW-1185">Reference proteome</keyword>
<dbReference type="Proteomes" id="UP000605427">
    <property type="component" value="Unassembled WGS sequence"/>
</dbReference>
<dbReference type="Pfam" id="PF07931">
    <property type="entry name" value="CPT"/>
    <property type="match status" value="1"/>
</dbReference>
<protein>
    <recommendedName>
        <fullName evidence="3">Chemotaxis protein</fullName>
    </recommendedName>
</protein>
<name>A0ABQ1ZLM9_9BACL</name>